<keyword evidence="10" id="KW-0472">Membrane</keyword>
<reference evidence="11" key="1">
    <citation type="submission" date="2025-08" db="UniProtKB">
        <authorList>
            <consortium name="Ensembl"/>
        </authorList>
    </citation>
    <scope>IDENTIFICATION</scope>
</reference>
<dbReference type="GO" id="GO:0031965">
    <property type="term" value="C:nuclear membrane"/>
    <property type="evidence" value="ECO:0007669"/>
    <property type="project" value="UniProtKB-UniRule"/>
</dbReference>
<comment type="similarity">
    <text evidence="2 10">Belongs to the nucleoporin Nup85 family.</text>
</comment>
<dbReference type="Pfam" id="PF07575">
    <property type="entry name" value="Nucleopor_Nup85"/>
    <property type="match status" value="2"/>
</dbReference>
<dbReference type="GO" id="GO:0006606">
    <property type="term" value="P:protein import into nucleus"/>
    <property type="evidence" value="ECO:0007669"/>
    <property type="project" value="TreeGrafter"/>
</dbReference>
<gene>
    <name evidence="11" type="primary">LOC107677339</name>
</gene>
<dbReference type="AlphaFoldDB" id="A0A671Q4B4"/>
<sequence>MEEVDVEPSTTLIPSAGFHRKHLGFEWGPGDLLVYETNYKLQGSPFVHIVRRDEDICSPILRKLFNESHLIFVGLQKIKEDIPSKNKKSQFVSISKNYRSVIRACMEELQQNAGKRSHDTHHVSILLAIELIWNLCEVLFIDTAPAGSLLLHLLDWVRLHKSDVDARAREVLQSDSPAQHQSYWDVPTGTQTLTEFEVKWRHWHEECDRCLQENTFASNRHLETICKILVGDEDTLLEQKELLSTWYHFLVTRLLFTHPTIKPPDLHYYAQSSMNMFLGPRASPEPLDIILLSAFEFDLHQVIKDCSIALNNWWFVAHLTDLLDHCKLLQSHNLHFGSNLREFLVLEYASGLFTHHSLWQLAVDYFDHCPEFGRVYLELQIERVPLDTERKAIKVLRICEDRQMSEQVRSICKIMAKRALRNNRLGSALSWSIRAKDAAFATLISERFLQDYSNKGSFTDLDLLDNLGPAMLLSDRLTFLGKYREFHRLYGEKRFSEAARLLLSLMTAKIAPRSLWMTLLTDALPLLEQKEVIFSVDQTYELMSCLEELNSGTKDSNLTDQDEDIESTKTELLRLALARNLTMAIVKEGTIET</sequence>
<dbReference type="Proteomes" id="UP000472260">
    <property type="component" value="Unassembled WGS sequence"/>
</dbReference>
<proteinExistence type="inferred from homology"/>
<evidence type="ECO:0000256" key="2">
    <source>
        <dbReference type="ARBA" id="ARBA00005573"/>
    </source>
</evidence>
<keyword evidence="8 10" id="KW-0906">Nuclear pore complex</keyword>
<dbReference type="Ensembl" id="ENSSANT00000067284.1">
    <property type="protein sequence ID" value="ENSSANP00000063285.1"/>
    <property type="gene ID" value="ENSSANG00000031075.1"/>
</dbReference>
<evidence type="ECO:0000256" key="6">
    <source>
        <dbReference type="ARBA" id="ARBA00022927"/>
    </source>
</evidence>
<evidence type="ECO:0000313" key="12">
    <source>
        <dbReference type="Proteomes" id="UP000472260"/>
    </source>
</evidence>
<keyword evidence="5 10" id="KW-0509">mRNA transport</keyword>
<evidence type="ECO:0000256" key="4">
    <source>
        <dbReference type="ARBA" id="ARBA00022448"/>
    </source>
</evidence>
<dbReference type="GO" id="GO:0031080">
    <property type="term" value="C:nuclear pore outer ring"/>
    <property type="evidence" value="ECO:0007669"/>
    <property type="project" value="TreeGrafter"/>
</dbReference>
<keyword evidence="7 10" id="KW-0811">Translocation</keyword>
<keyword evidence="9 10" id="KW-0539">Nucleus</keyword>
<dbReference type="PANTHER" id="PTHR13373:SF21">
    <property type="entry name" value="NUCLEAR PORE COMPLEX PROTEIN NUP85"/>
    <property type="match status" value="1"/>
</dbReference>
<comment type="function">
    <text evidence="10">Functions as a component of the nuclear pore complex (NPC).</text>
</comment>
<evidence type="ECO:0000256" key="10">
    <source>
        <dbReference type="RuleBase" id="RU365073"/>
    </source>
</evidence>
<protein>
    <recommendedName>
        <fullName evidence="3 10">Nuclear pore complex protein Nup85</fullName>
    </recommendedName>
</protein>
<dbReference type="GO" id="GO:0045893">
    <property type="term" value="P:positive regulation of DNA-templated transcription"/>
    <property type="evidence" value="ECO:0007669"/>
    <property type="project" value="TreeGrafter"/>
</dbReference>
<dbReference type="PANTHER" id="PTHR13373">
    <property type="entry name" value="FROUNT PROTEIN-RELATED"/>
    <property type="match status" value="1"/>
</dbReference>
<accession>A0A671Q4B4</accession>
<name>A0A671Q4B4_9TELE</name>
<comment type="subcellular location">
    <subcellularLocation>
        <location evidence="1 10">Nucleus</location>
        <location evidence="1 10">Nuclear pore complex</location>
    </subcellularLocation>
</comment>
<keyword evidence="12" id="KW-1185">Reference proteome</keyword>
<reference evidence="11" key="2">
    <citation type="submission" date="2025-09" db="UniProtKB">
        <authorList>
            <consortium name="Ensembl"/>
        </authorList>
    </citation>
    <scope>IDENTIFICATION</scope>
</reference>
<dbReference type="GO" id="GO:0006406">
    <property type="term" value="P:mRNA export from nucleus"/>
    <property type="evidence" value="ECO:0007669"/>
    <property type="project" value="TreeGrafter"/>
</dbReference>
<keyword evidence="4 10" id="KW-0813">Transport</keyword>
<evidence type="ECO:0000256" key="3">
    <source>
        <dbReference type="ARBA" id="ARBA00017729"/>
    </source>
</evidence>
<keyword evidence="6 10" id="KW-0653">Protein transport</keyword>
<evidence type="ECO:0000256" key="7">
    <source>
        <dbReference type="ARBA" id="ARBA00023010"/>
    </source>
</evidence>
<evidence type="ECO:0000256" key="8">
    <source>
        <dbReference type="ARBA" id="ARBA00023132"/>
    </source>
</evidence>
<dbReference type="GO" id="GO:0017056">
    <property type="term" value="F:structural constituent of nuclear pore"/>
    <property type="evidence" value="ECO:0007669"/>
    <property type="project" value="TreeGrafter"/>
</dbReference>
<comment type="subunit">
    <text evidence="10">Component of the nuclear pore complex (NPC).</text>
</comment>
<evidence type="ECO:0000256" key="9">
    <source>
        <dbReference type="ARBA" id="ARBA00023242"/>
    </source>
</evidence>
<dbReference type="InterPro" id="IPR011502">
    <property type="entry name" value="Nucleoporin_Nup85"/>
</dbReference>
<organism evidence="11 12">
    <name type="scientific">Sinocyclocheilus anshuiensis</name>
    <dbReference type="NCBI Taxonomy" id="1608454"/>
    <lineage>
        <taxon>Eukaryota</taxon>
        <taxon>Metazoa</taxon>
        <taxon>Chordata</taxon>
        <taxon>Craniata</taxon>
        <taxon>Vertebrata</taxon>
        <taxon>Euteleostomi</taxon>
        <taxon>Actinopterygii</taxon>
        <taxon>Neopterygii</taxon>
        <taxon>Teleostei</taxon>
        <taxon>Ostariophysi</taxon>
        <taxon>Cypriniformes</taxon>
        <taxon>Cyprinidae</taxon>
        <taxon>Cyprininae</taxon>
        <taxon>Sinocyclocheilus</taxon>
    </lineage>
</organism>
<evidence type="ECO:0000313" key="11">
    <source>
        <dbReference type="Ensembl" id="ENSSANP00000063285.1"/>
    </source>
</evidence>
<evidence type="ECO:0000256" key="5">
    <source>
        <dbReference type="ARBA" id="ARBA00022816"/>
    </source>
</evidence>
<evidence type="ECO:0000256" key="1">
    <source>
        <dbReference type="ARBA" id="ARBA00004567"/>
    </source>
</evidence>